<dbReference type="AlphaFoldDB" id="A0A7S4A6E2"/>
<evidence type="ECO:0000256" key="1">
    <source>
        <dbReference type="SAM" id="MobiDB-lite"/>
    </source>
</evidence>
<feature type="region of interest" description="Disordered" evidence="1">
    <location>
        <begin position="1"/>
        <end position="21"/>
    </location>
</feature>
<gene>
    <name evidence="2" type="ORF">PCAL00307_LOCUS20701</name>
</gene>
<protein>
    <submittedName>
        <fullName evidence="2">Uncharacterized protein</fullName>
    </submittedName>
</protein>
<proteinExistence type="predicted"/>
<reference evidence="2" key="1">
    <citation type="submission" date="2021-01" db="EMBL/GenBank/DDBJ databases">
        <authorList>
            <person name="Corre E."/>
            <person name="Pelletier E."/>
            <person name="Niang G."/>
            <person name="Scheremetjew M."/>
            <person name="Finn R."/>
            <person name="Kale V."/>
            <person name="Holt S."/>
            <person name="Cochrane G."/>
            <person name="Meng A."/>
            <person name="Brown T."/>
            <person name="Cohen L."/>
        </authorList>
    </citation>
    <scope>NUCLEOTIDE SEQUENCE</scope>
    <source>
        <strain evidence="2">CCMP1756</strain>
    </source>
</reference>
<dbReference type="EMBL" id="HBIW01023992">
    <property type="protein sequence ID" value="CAE0705253.1"/>
    <property type="molecule type" value="Transcribed_RNA"/>
</dbReference>
<accession>A0A7S4A6E2</accession>
<name>A0A7S4A6E2_9STRA</name>
<sequence>MEPCPAAEPPPKKQRTEEVTPPLIAPELQLSSEQQDIREQQLAHVFELCARSRPGSPMRAFLAQFHNRLRQGWSRFETMDALQYALSEEWTLLMRHAPWTPRCVETKIPAFIEEPDEKGKASPSKKRPPRGPRVLCCQWLKSNANRPVLEDACRAKKLEFTKKTTRFQLAQLLHPELPDFCENHEHKRR</sequence>
<organism evidence="2">
    <name type="scientific">Pelagomonas calceolata</name>
    <dbReference type="NCBI Taxonomy" id="35677"/>
    <lineage>
        <taxon>Eukaryota</taxon>
        <taxon>Sar</taxon>
        <taxon>Stramenopiles</taxon>
        <taxon>Ochrophyta</taxon>
        <taxon>Pelagophyceae</taxon>
        <taxon>Pelagomonadales</taxon>
        <taxon>Pelagomonadaceae</taxon>
        <taxon>Pelagomonas</taxon>
    </lineage>
</organism>
<evidence type="ECO:0000313" key="2">
    <source>
        <dbReference type="EMBL" id="CAE0705253.1"/>
    </source>
</evidence>